<dbReference type="InterPro" id="IPR016796">
    <property type="entry name" value="UCP021774"/>
</dbReference>
<dbReference type="PANTHER" id="PTHR38342">
    <property type="entry name" value="SLR5037 PROTEIN"/>
    <property type="match status" value="1"/>
</dbReference>
<feature type="domain" description="DUF302" evidence="1">
    <location>
        <begin position="34"/>
        <end position="95"/>
    </location>
</feature>
<sequence length="126" mass="14059">MQQYIKKSSKSVQEVVNSICEKAPNYKFGVLHIHNVKETLNSKGIEFDDECQILDVCNPNVAKEFLTANRNLSSIMPCKISVYSKDGQTGIVMNSIEGLVKPIEESMLSIAKTTQETLHNLIDEAI</sequence>
<accession>A0A4V1M1B6</accession>
<name>A0A4V1M1B6_9BACT</name>
<protein>
    <recommendedName>
        <fullName evidence="1">DUF302 domain-containing protein</fullName>
    </recommendedName>
</protein>
<dbReference type="OrthoDB" id="9791067at2"/>
<evidence type="ECO:0000313" key="3">
    <source>
        <dbReference type="Proteomes" id="UP000289718"/>
    </source>
</evidence>
<gene>
    <name evidence="2" type="ORF">CP965_04650</name>
</gene>
<dbReference type="RefSeq" id="WP_129060913.1">
    <property type="nucleotide sequence ID" value="NZ_NXIE01000002.1"/>
</dbReference>
<dbReference type="CDD" id="cd14797">
    <property type="entry name" value="DUF302"/>
    <property type="match status" value="1"/>
</dbReference>
<dbReference type="InterPro" id="IPR035923">
    <property type="entry name" value="TT1751-like_sf"/>
</dbReference>
<reference evidence="2 3" key="1">
    <citation type="submission" date="2017-09" db="EMBL/GenBank/DDBJ databases">
        <title>Genomics of the genus Arcobacter.</title>
        <authorList>
            <person name="Perez-Cataluna A."/>
            <person name="Figueras M.J."/>
            <person name="Salas-Masso N."/>
        </authorList>
    </citation>
    <scope>NUCLEOTIDE SEQUENCE [LARGE SCALE GENOMIC DNA]</scope>
    <source>
        <strain evidence="2 3">F156-34</strain>
    </source>
</reference>
<dbReference type="InterPro" id="IPR005180">
    <property type="entry name" value="DUF302"/>
</dbReference>
<dbReference type="SUPFAM" id="SSF103247">
    <property type="entry name" value="TT1751-like"/>
    <property type="match status" value="1"/>
</dbReference>
<evidence type="ECO:0000259" key="1">
    <source>
        <dbReference type="Pfam" id="PF03625"/>
    </source>
</evidence>
<organism evidence="2 3">
    <name type="scientific">Halarcobacter mediterraneus</name>
    <dbReference type="NCBI Taxonomy" id="2023153"/>
    <lineage>
        <taxon>Bacteria</taxon>
        <taxon>Pseudomonadati</taxon>
        <taxon>Campylobacterota</taxon>
        <taxon>Epsilonproteobacteria</taxon>
        <taxon>Campylobacterales</taxon>
        <taxon>Arcobacteraceae</taxon>
        <taxon>Halarcobacter</taxon>
    </lineage>
</organism>
<evidence type="ECO:0000313" key="2">
    <source>
        <dbReference type="EMBL" id="RXK13094.1"/>
    </source>
</evidence>
<keyword evidence="3" id="KW-1185">Reference proteome</keyword>
<dbReference type="AlphaFoldDB" id="A0A4V1M1B6"/>
<comment type="caution">
    <text evidence="2">The sequence shown here is derived from an EMBL/GenBank/DDBJ whole genome shotgun (WGS) entry which is preliminary data.</text>
</comment>
<dbReference type="PIRSF" id="PIRSF021774">
    <property type="entry name" value="UCP021774"/>
    <property type="match status" value="1"/>
</dbReference>
<dbReference type="Proteomes" id="UP000289718">
    <property type="component" value="Unassembled WGS sequence"/>
</dbReference>
<dbReference type="Gene3D" id="3.30.310.70">
    <property type="entry name" value="TT1751-like domain"/>
    <property type="match status" value="1"/>
</dbReference>
<dbReference type="Pfam" id="PF03625">
    <property type="entry name" value="DUF302"/>
    <property type="match status" value="1"/>
</dbReference>
<dbReference type="EMBL" id="NXIE01000002">
    <property type="protein sequence ID" value="RXK13094.1"/>
    <property type="molecule type" value="Genomic_DNA"/>
</dbReference>
<dbReference type="PANTHER" id="PTHR38342:SF1">
    <property type="entry name" value="SLR5037 PROTEIN"/>
    <property type="match status" value="1"/>
</dbReference>
<proteinExistence type="predicted"/>